<evidence type="ECO:0000313" key="2">
    <source>
        <dbReference type="Proteomes" id="UP000709336"/>
    </source>
</evidence>
<dbReference type="Proteomes" id="UP000709336">
    <property type="component" value="Unassembled WGS sequence"/>
</dbReference>
<organism evidence="1 2">
    <name type="scientific">Alteromonas ponticola</name>
    <dbReference type="NCBI Taxonomy" id="2720613"/>
    <lineage>
        <taxon>Bacteria</taxon>
        <taxon>Pseudomonadati</taxon>
        <taxon>Pseudomonadota</taxon>
        <taxon>Gammaproteobacteria</taxon>
        <taxon>Alteromonadales</taxon>
        <taxon>Alteromonadaceae</taxon>
        <taxon>Alteromonas/Salinimonas group</taxon>
        <taxon>Alteromonas</taxon>
    </lineage>
</organism>
<sequence>MEEKMQLIQGKCIQLSKELENYKVAKGNVSELKEKLAGFLELLEQFDGYSVNETL</sequence>
<accession>A0ABX1R1M3</accession>
<proteinExistence type="predicted"/>
<protein>
    <submittedName>
        <fullName evidence="1">Uncharacterized protein</fullName>
    </submittedName>
</protein>
<dbReference type="RefSeq" id="WP_169210920.1">
    <property type="nucleotide sequence ID" value="NZ_JAATNW010000005.1"/>
</dbReference>
<dbReference type="EMBL" id="JAATNW010000005">
    <property type="protein sequence ID" value="NMH60360.1"/>
    <property type="molecule type" value="Genomic_DNA"/>
</dbReference>
<gene>
    <name evidence="1" type="ORF">HCJ96_10045</name>
</gene>
<keyword evidence="2" id="KW-1185">Reference proteome</keyword>
<reference evidence="1 2" key="1">
    <citation type="submission" date="2020-03" db="EMBL/GenBank/DDBJ databases">
        <title>Alteromonas ponticola sp. nov., isolated from seawater.</title>
        <authorList>
            <person name="Yoon J.-H."/>
            <person name="Kim Y.-O."/>
        </authorList>
    </citation>
    <scope>NUCLEOTIDE SEQUENCE [LARGE SCALE GENOMIC DNA]</scope>
    <source>
        <strain evidence="1 2">MYP5</strain>
    </source>
</reference>
<comment type="caution">
    <text evidence="1">The sequence shown here is derived from an EMBL/GenBank/DDBJ whole genome shotgun (WGS) entry which is preliminary data.</text>
</comment>
<evidence type="ECO:0000313" key="1">
    <source>
        <dbReference type="EMBL" id="NMH60360.1"/>
    </source>
</evidence>
<name>A0ABX1R1M3_9ALTE</name>